<dbReference type="EMBL" id="CP034328">
    <property type="protein sequence ID" value="AZL57709.1"/>
    <property type="molecule type" value="Genomic_DNA"/>
</dbReference>
<evidence type="ECO:0000313" key="3">
    <source>
        <dbReference type="Proteomes" id="UP000282002"/>
    </source>
</evidence>
<dbReference type="InterPro" id="IPR009506">
    <property type="entry name" value="YjiS-like"/>
</dbReference>
<organism evidence="2 3">
    <name type="scientific">Tabrizicola piscis</name>
    <dbReference type="NCBI Taxonomy" id="2494374"/>
    <lineage>
        <taxon>Bacteria</taxon>
        <taxon>Pseudomonadati</taxon>
        <taxon>Pseudomonadota</taxon>
        <taxon>Alphaproteobacteria</taxon>
        <taxon>Rhodobacterales</taxon>
        <taxon>Paracoccaceae</taxon>
        <taxon>Tabrizicola</taxon>
    </lineage>
</organism>
<protein>
    <submittedName>
        <fullName evidence="2">DUF1127 domain-containing protein</fullName>
    </submittedName>
</protein>
<accession>A0A3S8U2F9</accession>
<dbReference type="AlphaFoldDB" id="A0A3S8U2F9"/>
<sequence>MPRTQTKALPLRRPLTRIENPVARLLAIVNAALTRRRDRALLARLDSHLLRDIGIDLEQAAQESAKPFWRP</sequence>
<evidence type="ECO:0000259" key="1">
    <source>
        <dbReference type="Pfam" id="PF06568"/>
    </source>
</evidence>
<reference evidence="2 3" key="1">
    <citation type="submission" date="2018-12" db="EMBL/GenBank/DDBJ databases">
        <title>Complete genome sequencing of Tabrizicola sp. K13M18.</title>
        <authorList>
            <person name="Bae J.-W."/>
        </authorList>
    </citation>
    <scope>NUCLEOTIDE SEQUENCE [LARGE SCALE GENOMIC DNA]</scope>
    <source>
        <strain evidence="2 3">K13M18</strain>
    </source>
</reference>
<dbReference type="Proteomes" id="UP000282002">
    <property type="component" value="Chromosome"/>
</dbReference>
<dbReference type="Pfam" id="PF06568">
    <property type="entry name" value="YjiS-like"/>
    <property type="match status" value="1"/>
</dbReference>
<name>A0A3S8U2F9_9RHOB</name>
<gene>
    <name evidence="2" type="ORF">EI545_01930</name>
</gene>
<feature type="domain" description="YjiS-like" evidence="1">
    <location>
        <begin position="25"/>
        <end position="59"/>
    </location>
</feature>
<evidence type="ECO:0000313" key="2">
    <source>
        <dbReference type="EMBL" id="AZL57709.1"/>
    </source>
</evidence>
<proteinExistence type="predicted"/>
<dbReference type="KEGG" id="taw:EI545_01930"/>
<keyword evidence="3" id="KW-1185">Reference proteome</keyword>
<dbReference type="RefSeq" id="WP_125323899.1">
    <property type="nucleotide sequence ID" value="NZ_CP034328.1"/>
</dbReference>